<keyword evidence="9" id="KW-1185">Reference proteome</keyword>
<gene>
    <name evidence="8" type="ORF">PHLGIDRAFT_27778</name>
</gene>
<dbReference type="PANTHER" id="PTHR15341:SF3">
    <property type="entry name" value="NUCLEAR NUCLEIC ACID-BINDING PROTEIN C1D"/>
    <property type="match status" value="1"/>
</dbReference>
<sequence>MAASTAKVSAKISALDVSLDELEAKLDGLFARSLPESVVGLEKIQQAKLQVAIPYVVYDLVFIYLKTRGVDPRTHPVIAELDRVRQYFDKIKNAEDPAKRRLTVDKGVANRFIKHAIAQVQFGRPPGQDEGAAAEGSSIRVQSKVTSKMMARAQYEKELKELGSEEEEDLEVIDDADDSDAAVESEPSIKGKGKGRAVDAPVPEEAIAGQKRRRPQMDPFAGYGDETKPSERPSKSPKATPAASDIDTPGTSRSGTPPLASDPAKAKKRAAQKKARKKAKQAAAAAGS</sequence>
<organism evidence="8 9">
    <name type="scientific">Phlebiopsis gigantea (strain 11061_1 CR5-6)</name>
    <name type="common">White-rot fungus</name>
    <name type="synonym">Peniophora gigantea</name>
    <dbReference type="NCBI Taxonomy" id="745531"/>
    <lineage>
        <taxon>Eukaryota</taxon>
        <taxon>Fungi</taxon>
        <taxon>Dikarya</taxon>
        <taxon>Basidiomycota</taxon>
        <taxon>Agaricomycotina</taxon>
        <taxon>Agaricomycetes</taxon>
        <taxon>Polyporales</taxon>
        <taxon>Phanerochaetaceae</taxon>
        <taxon>Phlebiopsis</taxon>
    </lineage>
</organism>
<dbReference type="EMBL" id="KN840444">
    <property type="protein sequence ID" value="KIP11776.1"/>
    <property type="molecule type" value="Genomic_DNA"/>
</dbReference>
<evidence type="ECO:0000256" key="7">
    <source>
        <dbReference type="SAM" id="MobiDB-lite"/>
    </source>
</evidence>
<protein>
    <recommendedName>
        <fullName evidence="6">Exosome complex protein</fullName>
    </recommendedName>
</protein>
<feature type="region of interest" description="Disordered" evidence="7">
    <location>
        <begin position="160"/>
        <end position="288"/>
    </location>
</feature>
<evidence type="ECO:0000256" key="6">
    <source>
        <dbReference type="RuleBase" id="RU368003"/>
    </source>
</evidence>
<dbReference type="InterPro" id="IPR007146">
    <property type="entry name" value="Sas10/Utp3/C1D"/>
</dbReference>
<dbReference type="Pfam" id="PF04000">
    <property type="entry name" value="Sas10_Utp3"/>
    <property type="match status" value="1"/>
</dbReference>
<dbReference type="STRING" id="745531.A0A0C3S6D3"/>
<feature type="compositionally biased region" description="Acidic residues" evidence="7">
    <location>
        <begin position="164"/>
        <end position="183"/>
    </location>
</feature>
<evidence type="ECO:0000313" key="8">
    <source>
        <dbReference type="EMBL" id="KIP11776.1"/>
    </source>
</evidence>
<accession>A0A0C3S6D3</accession>
<dbReference type="GO" id="GO:0005730">
    <property type="term" value="C:nucleolus"/>
    <property type="evidence" value="ECO:0007669"/>
    <property type="project" value="TreeGrafter"/>
</dbReference>
<proteinExistence type="inferred from homology"/>
<dbReference type="OrthoDB" id="1421013at2759"/>
<evidence type="ECO:0000256" key="3">
    <source>
        <dbReference type="ARBA" id="ARBA00022552"/>
    </source>
</evidence>
<dbReference type="GO" id="GO:0000460">
    <property type="term" value="P:maturation of 5.8S rRNA"/>
    <property type="evidence" value="ECO:0007669"/>
    <property type="project" value="TreeGrafter"/>
</dbReference>
<evidence type="ECO:0000256" key="2">
    <source>
        <dbReference type="ARBA" id="ARBA00009154"/>
    </source>
</evidence>
<evidence type="ECO:0000256" key="4">
    <source>
        <dbReference type="ARBA" id="ARBA00022884"/>
    </source>
</evidence>
<comment type="function">
    <text evidence="6">Required for exosome-dependent processing of pre-rRNA and small nucleolar RNA (snRNA) precursors. Involved in processing of 35S pre-rRNA at the A0, A1 and A2 sites.</text>
</comment>
<keyword evidence="3 6" id="KW-0698">rRNA processing</keyword>
<dbReference type="HOGENOM" id="CLU_064339_0_0_1"/>
<dbReference type="GO" id="GO:0003677">
    <property type="term" value="F:DNA binding"/>
    <property type="evidence" value="ECO:0007669"/>
    <property type="project" value="TreeGrafter"/>
</dbReference>
<dbReference type="GO" id="GO:0000178">
    <property type="term" value="C:exosome (RNase complex)"/>
    <property type="evidence" value="ECO:0007669"/>
    <property type="project" value="TreeGrafter"/>
</dbReference>
<evidence type="ECO:0000256" key="5">
    <source>
        <dbReference type="ARBA" id="ARBA00023242"/>
    </source>
</evidence>
<keyword evidence="5 6" id="KW-0539">Nucleus</keyword>
<evidence type="ECO:0000256" key="1">
    <source>
        <dbReference type="ARBA" id="ARBA00004123"/>
    </source>
</evidence>
<dbReference type="Proteomes" id="UP000053257">
    <property type="component" value="Unassembled WGS sequence"/>
</dbReference>
<name>A0A0C3S6D3_PHLG1</name>
<dbReference type="InterPro" id="IPR011082">
    <property type="entry name" value="Exosome-assoc_fac/DNA_repair"/>
</dbReference>
<feature type="compositionally biased region" description="Basic and acidic residues" evidence="7">
    <location>
        <begin position="225"/>
        <end position="234"/>
    </location>
</feature>
<dbReference type="GO" id="GO:0010468">
    <property type="term" value="P:regulation of gene expression"/>
    <property type="evidence" value="ECO:0007669"/>
    <property type="project" value="TreeGrafter"/>
</dbReference>
<dbReference type="PANTHER" id="PTHR15341">
    <property type="entry name" value="SUN-COR STEROID HORMONE RECEPTOR CO-REPRESSOR"/>
    <property type="match status" value="1"/>
</dbReference>
<dbReference type="GO" id="GO:0003723">
    <property type="term" value="F:RNA binding"/>
    <property type="evidence" value="ECO:0007669"/>
    <property type="project" value="UniProtKB-UniRule"/>
</dbReference>
<reference evidence="8 9" key="1">
    <citation type="journal article" date="2014" name="PLoS Genet.">
        <title>Analysis of the Phlebiopsis gigantea genome, transcriptome and secretome provides insight into its pioneer colonization strategies of wood.</title>
        <authorList>
            <person name="Hori C."/>
            <person name="Ishida T."/>
            <person name="Igarashi K."/>
            <person name="Samejima M."/>
            <person name="Suzuki H."/>
            <person name="Master E."/>
            <person name="Ferreira P."/>
            <person name="Ruiz-Duenas F.J."/>
            <person name="Held B."/>
            <person name="Canessa P."/>
            <person name="Larrondo L.F."/>
            <person name="Schmoll M."/>
            <person name="Druzhinina I.S."/>
            <person name="Kubicek C.P."/>
            <person name="Gaskell J.A."/>
            <person name="Kersten P."/>
            <person name="St John F."/>
            <person name="Glasner J."/>
            <person name="Sabat G."/>
            <person name="Splinter BonDurant S."/>
            <person name="Syed K."/>
            <person name="Yadav J."/>
            <person name="Mgbeahuruike A.C."/>
            <person name="Kovalchuk A."/>
            <person name="Asiegbu F.O."/>
            <person name="Lackner G."/>
            <person name="Hoffmeister D."/>
            <person name="Rencoret J."/>
            <person name="Gutierrez A."/>
            <person name="Sun H."/>
            <person name="Lindquist E."/>
            <person name="Barry K."/>
            <person name="Riley R."/>
            <person name="Grigoriev I.V."/>
            <person name="Henrissat B."/>
            <person name="Kues U."/>
            <person name="Berka R.M."/>
            <person name="Martinez A.T."/>
            <person name="Covert S.F."/>
            <person name="Blanchette R.A."/>
            <person name="Cullen D."/>
        </authorList>
    </citation>
    <scope>NUCLEOTIDE SEQUENCE [LARGE SCALE GENOMIC DNA]</scope>
    <source>
        <strain evidence="8 9">11061_1 CR5-6</strain>
    </source>
</reference>
<comment type="subcellular location">
    <subcellularLocation>
        <location evidence="1 6">Nucleus</location>
    </subcellularLocation>
</comment>
<evidence type="ECO:0000313" key="9">
    <source>
        <dbReference type="Proteomes" id="UP000053257"/>
    </source>
</evidence>
<keyword evidence="4 6" id="KW-0694">RNA-binding</keyword>
<comment type="similarity">
    <text evidence="2 6">Belongs to the C1D family.</text>
</comment>
<dbReference type="AlphaFoldDB" id="A0A0C3S6D3"/>
<feature type="compositionally biased region" description="Basic residues" evidence="7">
    <location>
        <begin position="266"/>
        <end position="280"/>
    </location>
</feature>